<feature type="region of interest" description="Disordered" evidence="17">
    <location>
        <begin position="1"/>
        <end position="57"/>
    </location>
</feature>
<keyword evidence="2 15" id="KW-0728">SH3 domain</keyword>
<keyword evidence="8" id="KW-1133">Transmembrane helix</keyword>
<dbReference type="PROSITE" id="PS50002">
    <property type="entry name" value="SH3"/>
    <property type="match status" value="1"/>
</dbReference>
<dbReference type="SMART" id="SM00212">
    <property type="entry name" value="UBCc"/>
    <property type="match status" value="1"/>
</dbReference>
<evidence type="ECO:0000256" key="2">
    <source>
        <dbReference type="ARBA" id="ARBA00022443"/>
    </source>
</evidence>
<evidence type="ECO:0000256" key="9">
    <source>
        <dbReference type="ARBA" id="ARBA00023010"/>
    </source>
</evidence>
<dbReference type="CDD" id="cd23808">
    <property type="entry name" value="UBCc_UBE2W"/>
    <property type="match status" value="1"/>
</dbReference>
<evidence type="ECO:0000256" key="5">
    <source>
        <dbReference type="ARBA" id="ARBA00022692"/>
    </source>
</evidence>
<dbReference type="EMBL" id="VIBQ01000084">
    <property type="protein sequence ID" value="KAB8670387.1"/>
    <property type="molecule type" value="Genomic_DNA"/>
</dbReference>
<proteinExistence type="inferred from homology"/>
<feature type="active site" description="Glycyl thioester intermediate" evidence="16">
    <location>
        <position position="719"/>
    </location>
</feature>
<evidence type="ECO:0000313" key="21">
    <source>
        <dbReference type="Proteomes" id="UP000327013"/>
    </source>
</evidence>
<evidence type="ECO:0000256" key="17">
    <source>
        <dbReference type="SAM" id="MobiDB-lite"/>
    </source>
</evidence>
<protein>
    <recommendedName>
        <fullName evidence="13">Peroxisomal membrane protein PEX13</fullName>
    </recommendedName>
    <alternativeName>
        <fullName evidence="12">Peroxin-13</fullName>
    </alternativeName>
</protein>
<evidence type="ECO:0000259" key="18">
    <source>
        <dbReference type="PROSITE" id="PS50002"/>
    </source>
</evidence>
<dbReference type="InterPro" id="IPR016135">
    <property type="entry name" value="UBQ-conjugating_enzyme/RWD"/>
</dbReference>
<feature type="compositionally biased region" description="Polar residues" evidence="17">
    <location>
        <begin position="447"/>
        <end position="461"/>
    </location>
</feature>
<dbReference type="InterPro" id="IPR007223">
    <property type="entry name" value="Peroxin-13_N"/>
</dbReference>
<evidence type="ECO:0000256" key="11">
    <source>
        <dbReference type="ARBA" id="ARBA00023140"/>
    </source>
</evidence>
<accession>A0A5N6L3Q4</accession>
<evidence type="ECO:0000256" key="7">
    <source>
        <dbReference type="ARBA" id="ARBA00022927"/>
    </source>
</evidence>
<dbReference type="GO" id="GO:0016560">
    <property type="term" value="P:protein import into peroxisome matrix, docking"/>
    <property type="evidence" value="ECO:0007669"/>
    <property type="project" value="InterPro"/>
</dbReference>
<dbReference type="InterPro" id="IPR023313">
    <property type="entry name" value="UBQ-conjugating_AS"/>
</dbReference>
<dbReference type="Proteomes" id="UP000327013">
    <property type="component" value="Unassembled WGS sequence"/>
</dbReference>
<feature type="domain" description="SH3" evidence="18">
    <location>
        <begin position="357"/>
        <end position="437"/>
    </location>
</feature>
<evidence type="ECO:0000259" key="19">
    <source>
        <dbReference type="PROSITE" id="PS50127"/>
    </source>
</evidence>
<evidence type="ECO:0000256" key="8">
    <source>
        <dbReference type="ARBA" id="ARBA00022989"/>
    </source>
</evidence>
<evidence type="ECO:0000256" key="13">
    <source>
        <dbReference type="ARBA" id="ARBA00034535"/>
    </source>
</evidence>
<dbReference type="PANTHER" id="PTHR19332:SF1">
    <property type="entry name" value="PEROXISOMAL MEMBRANE PROTEIN PEX13"/>
    <property type="match status" value="1"/>
</dbReference>
<feature type="compositionally biased region" description="Pro residues" evidence="17">
    <location>
        <begin position="563"/>
        <end position="573"/>
    </location>
</feature>
<keyword evidence="4" id="KW-0808">Transferase</keyword>
<dbReference type="GO" id="GO:0005778">
    <property type="term" value="C:peroxisomal membrane"/>
    <property type="evidence" value="ECO:0007669"/>
    <property type="project" value="UniProtKB-SubCell"/>
</dbReference>
<dbReference type="InterPro" id="IPR036028">
    <property type="entry name" value="SH3-like_dom_sf"/>
</dbReference>
<dbReference type="PROSITE" id="PS50127">
    <property type="entry name" value="UBC_2"/>
    <property type="match status" value="1"/>
</dbReference>
<dbReference type="OrthoDB" id="10037838at2759"/>
<dbReference type="PROSITE" id="PS00183">
    <property type="entry name" value="UBC_1"/>
    <property type="match status" value="1"/>
</dbReference>
<evidence type="ECO:0000256" key="3">
    <source>
        <dbReference type="ARBA" id="ARBA00022448"/>
    </source>
</evidence>
<feature type="region of interest" description="Disordered" evidence="17">
    <location>
        <begin position="445"/>
        <end position="469"/>
    </location>
</feature>
<dbReference type="GO" id="GO:0016740">
    <property type="term" value="F:transferase activity"/>
    <property type="evidence" value="ECO:0007669"/>
    <property type="project" value="UniProtKB-KW"/>
</dbReference>
<dbReference type="SMART" id="SM00326">
    <property type="entry name" value="SH3"/>
    <property type="match status" value="1"/>
</dbReference>
<dbReference type="InterPro" id="IPR000608">
    <property type="entry name" value="UBC"/>
</dbReference>
<evidence type="ECO:0000256" key="6">
    <source>
        <dbReference type="ARBA" id="ARBA00022786"/>
    </source>
</evidence>
<dbReference type="Pfam" id="PF07653">
    <property type="entry name" value="SH3_2"/>
    <property type="match status" value="1"/>
</dbReference>
<gene>
    <name evidence="20" type="ORF">FH972_026300</name>
</gene>
<keyword evidence="21" id="KW-1185">Reference proteome</keyword>
<evidence type="ECO:0000313" key="20">
    <source>
        <dbReference type="EMBL" id="KAB8670387.1"/>
    </source>
</evidence>
<feature type="domain" description="UBC core" evidence="19">
    <location>
        <begin position="614"/>
        <end position="790"/>
    </location>
</feature>
<sequence length="941" mass="100033">MATTSPPKPWERGGSAQGLGASISQPTTTASSLSAPQQPAPTSSPGAPAIPDRPSSLSAVANRNASTYSAQNTSTMNRPYGSSPYGYGSSPYGSTYGSSLGGYGSSLGGGMYGSSMYGGGGMYGSPYSRMGGMGGMGGMYGSSMYGGGGMYGGGMYGGQPGMPGDPNDPNNSLTNNFAASTQTTFQLIESIVGAFGGFAQMLESTYMATHSSFFAMVSVAEQFGNLKQTLGSVLGIYTLLRWLRTLIAKLTGRPPPADATALTPASFHAFANGGAAAGPVGPDGRPVPRPSKKPFIVFVLAVFGLPYLMGKLIRALAKSHEESMQQQQIGPDGRPIPPQLGPNGEPLPQQRPSFDPAKLDFCKVLYDFPPQEAIANGTFNQEMDLQVKKGDLVAVLDKADPNGNPQTAQQDGAWWRCRARDGRMGYLPAVYLETIQRKPAAIEAGSASRSNTMPNSVTAPTLQAKDGGERAATMSTLVGAGDEAGKKGSLEGFQKAWALASRRAAKRPFHLATGELDLGRRTSETRQTCLAFCLLHSFSTQPVSSPPGCSSALTASGRHTTPSRPPPPTPSPNTPHTHLFLLLNPPNPRQDDARPPPPKGIPKGPPPSSHTPKPPTQLTPARAAQIHTGPLPPGISFVSARDLAEWLMDITLPAAQPTPATPAPAPHPLYGSATFRLRLRFPDNYPIEPPETAFVVCAAPDAVRAIPLHPHIYSNGIICLDLLGSEGWSPVQNVESICVSLQSMLAGNERGERPEGDREFVRRVGMGARSRGLGFVYDDDTVVWVRFGDLWGRGRARGGFLLVGQSESIASRVEHLDCAFETETYQQCKASVSNDFRDKRQLGRTGGARATAKSLLQIIWKNTDGSAKWNGKIKDSISKVSKLEERAERVEIAGREHISESDPETHISGQVFSAEGVRLTSAHFYEDGRVKFSVPVYNKEK</sequence>
<keyword evidence="7" id="KW-0653">Protein transport</keyword>
<organism evidence="20 21">
    <name type="scientific">Carpinus fangiana</name>
    <dbReference type="NCBI Taxonomy" id="176857"/>
    <lineage>
        <taxon>Eukaryota</taxon>
        <taxon>Viridiplantae</taxon>
        <taxon>Streptophyta</taxon>
        <taxon>Embryophyta</taxon>
        <taxon>Tracheophyta</taxon>
        <taxon>Spermatophyta</taxon>
        <taxon>Magnoliopsida</taxon>
        <taxon>eudicotyledons</taxon>
        <taxon>Gunneridae</taxon>
        <taxon>Pentapetalae</taxon>
        <taxon>rosids</taxon>
        <taxon>fabids</taxon>
        <taxon>Fagales</taxon>
        <taxon>Betulaceae</taxon>
        <taxon>Carpinus</taxon>
    </lineage>
</organism>
<dbReference type="SUPFAM" id="SSF50044">
    <property type="entry name" value="SH3-domain"/>
    <property type="match status" value="1"/>
</dbReference>
<keyword evidence="10" id="KW-0472">Membrane</keyword>
<dbReference type="SUPFAM" id="SSF54495">
    <property type="entry name" value="UBC-like"/>
    <property type="match status" value="1"/>
</dbReference>
<keyword evidence="9" id="KW-0811">Translocation</keyword>
<evidence type="ECO:0000256" key="4">
    <source>
        <dbReference type="ARBA" id="ARBA00022679"/>
    </source>
</evidence>
<keyword evidence="6" id="KW-0833">Ubl conjugation pathway</keyword>
<feature type="region of interest" description="Disordered" evidence="17">
    <location>
        <begin position="541"/>
        <end position="619"/>
    </location>
</feature>
<reference evidence="20 21" key="1">
    <citation type="submission" date="2019-06" db="EMBL/GenBank/DDBJ databases">
        <title>A chromosomal-level reference genome of Carpinus fangiana (Coryloideae, Betulaceae).</title>
        <authorList>
            <person name="Yang X."/>
            <person name="Wang Z."/>
            <person name="Zhang L."/>
            <person name="Hao G."/>
            <person name="Liu J."/>
            <person name="Yang Y."/>
        </authorList>
    </citation>
    <scope>NUCLEOTIDE SEQUENCE [LARGE SCALE GENOMIC DNA]</scope>
    <source>
        <strain evidence="20">Cfa_2016G</strain>
        <tissue evidence="20">Leaf</tissue>
    </source>
</reference>
<dbReference type="Pfam" id="PF00179">
    <property type="entry name" value="UQ_con"/>
    <property type="match status" value="1"/>
</dbReference>
<feature type="compositionally biased region" description="Polar residues" evidence="17">
    <location>
        <begin position="541"/>
        <end position="554"/>
    </location>
</feature>
<evidence type="ECO:0000256" key="15">
    <source>
        <dbReference type="PROSITE-ProRule" id="PRU00192"/>
    </source>
</evidence>
<evidence type="ECO:0000256" key="16">
    <source>
        <dbReference type="PROSITE-ProRule" id="PRU10133"/>
    </source>
</evidence>
<keyword evidence="3" id="KW-0813">Transport</keyword>
<feature type="region of interest" description="Disordered" evidence="17">
    <location>
        <begin position="323"/>
        <end position="349"/>
    </location>
</feature>
<name>A0A5N6L3Q4_9ROSI</name>
<evidence type="ECO:0000256" key="12">
    <source>
        <dbReference type="ARBA" id="ARBA00029693"/>
    </source>
</evidence>
<dbReference type="AlphaFoldDB" id="A0A5N6L3Q4"/>
<keyword evidence="5" id="KW-0812">Transmembrane</keyword>
<dbReference type="InterPro" id="IPR001452">
    <property type="entry name" value="SH3_domain"/>
</dbReference>
<dbReference type="GO" id="GO:1990429">
    <property type="term" value="C:peroxisomal importomer complex"/>
    <property type="evidence" value="ECO:0007669"/>
    <property type="project" value="TreeGrafter"/>
</dbReference>
<dbReference type="Pfam" id="PF04088">
    <property type="entry name" value="Peroxin-13_N"/>
    <property type="match status" value="1"/>
</dbReference>
<comment type="similarity">
    <text evidence="1">Belongs to the peroxin-13 family.</text>
</comment>
<evidence type="ECO:0000256" key="10">
    <source>
        <dbReference type="ARBA" id="ARBA00023136"/>
    </source>
</evidence>
<comment type="caution">
    <text evidence="20">The sequence shown here is derived from an EMBL/GenBank/DDBJ whole genome shotgun (WGS) entry which is preliminary data.</text>
</comment>
<keyword evidence="11" id="KW-0576">Peroxisome</keyword>
<comment type="subcellular location">
    <subcellularLocation>
        <location evidence="14">Peroxisome membrane</location>
    </subcellularLocation>
</comment>
<dbReference type="Gene3D" id="2.30.30.40">
    <property type="entry name" value="SH3 Domains"/>
    <property type="match status" value="1"/>
</dbReference>
<evidence type="ECO:0000256" key="1">
    <source>
        <dbReference type="ARBA" id="ARBA00006033"/>
    </source>
</evidence>
<dbReference type="Gene3D" id="3.10.110.10">
    <property type="entry name" value="Ubiquitin Conjugating Enzyme"/>
    <property type="match status" value="1"/>
</dbReference>
<feature type="compositionally biased region" description="Pro residues" evidence="17">
    <location>
        <begin position="595"/>
        <end position="617"/>
    </location>
</feature>
<feature type="compositionally biased region" description="Low complexity" evidence="17">
    <location>
        <begin position="29"/>
        <end position="49"/>
    </location>
</feature>
<dbReference type="InterPro" id="IPR035463">
    <property type="entry name" value="Pex13"/>
</dbReference>
<evidence type="ECO:0000256" key="14">
    <source>
        <dbReference type="ARBA" id="ARBA00046271"/>
    </source>
</evidence>
<dbReference type="PANTHER" id="PTHR19332">
    <property type="entry name" value="PEROXISOMAL MEMBRANE PROTEIN PEX13"/>
    <property type="match status" value="1"/>
</dbReference>